<dbReference type="InterPro" id="IPR029052">
    <property type="entry name" value="Metallo-depent_PP-like"/>
</dbReference>
<dbReference type="CDD" id="cd00842">
    <property type="entry name" value="MPP_ASMase"/>
    <property type="match status" value="1"/>
</dbReference>
<evidence type="ECO:0000313" key="14">
    <source>
        <dbReference type="Proteomes" id="UP001286313"/>
    </source>
</evidence>
<sequence>MKGTFWQITDIHWDHQYSTDGDRAKMCHKNYNPTIASHIGVYGDYLCDSPWPLVRSAIQAMVEIKSNPDFVLWTGDNVPHTNDPEPDYSVIFATIANITTELKTAFPDTIPILPVLGNHDAYPKDDYPVAKAEFYGQYLTKGGWSLVLPKDAQEEFKQGGYYGYDLPSGVTVLVVNTNLYYAFNQLGVGIADPCGQFAWLRSKLQQAKNKDSKVIVTAHAPPGYFERFAVVPFFNASYNTAYVNLLTEFGEVIMAQIYGHEHTDTFRLFSGPSARQQSVGFLAPSITPWQAAAKFGGTAINPSLRLYLYNKRTLLDYNQYHLNLTKLDYTVLKRELVKDSGAKYFIDSSNVTEETVPTWELYYQASKVYNVTALDYNNMAKLYEKLKADNSLFQKYYLMNSAGYNHGPCDPWCKMNQLCAIANIHVADLMHCMTQSDVHDSIKEGPYKNINFQGKSSFHLYPNGSSNFLIALVALSMILMVVLAITLAIMLVLLVVRKKQPLQAQRILPITDLTLNHRGKKYSQLV</sequence>
<evidence type="ECO:0000256" key="1">
    <source>
        <dbReference type="ARBA" id="ARBA00001947"/>
    </source>
</evidence>
<evidence type="ECO:0008006" key="15">
    <source>
        <dbReference type="Google" id="ProtNLM"/>
    </source>
</evidence>
<proteinExistence type="inferred from homology"/>
<dbReference type="Proteomes" id="UP001286313">
    <property type="component" value="Unassembled WGS sequence"/>
</dbReference>
<evidence type="ECO:0000256" key="4">
    <source>
        <dbReference type="ARBA" id="ARBA00022525"/>
    </source>
</evidence>
<dbReference type="GO" id="GO:0005615">
    <property type="term" value="C:extracellular space"/>
    <property type="evidence" value="ECO:0007669"/>
    <property type="project" value="TreeGrafter"/>
</dbReference>
<dbReference type="GO" id="GO:0008081">
    <property type="term" value="F:phosphoric diester hydrolase activity"/>
    <property type="evidence" value="ECO:0007669"/>
    <property type="project" value="TreeGrafter"/>
</dbReference>
<keyword evidence="9" id="KW-0325">Glycoprotein</keyword>
<evidence type="ECO:0000256" key="8">
    <source>
        <dbReference type="ARBA" id="ARBA00022833"/>
    </source>
</evidence>
<dbReference type="InterPro" id="IPR045473">
    <property type="entry name" value="ASM_C"/>
</dbReference>
<comment type="caution">
    <text evidence="13">The sequence shown here is derived from an EMBL/GenBank/DDBJ whole genome shotgun (WGS) entry which is preliminary data.</text>
</comment>
<evidence type="ECO:0000256" key="3">
    <source>
        <dbReference type="ARBA" id="ARBA00008234"/>
    </source>
</evidence>
<keyword evidence="10" id="KW-0472">Membrane</keyword>
<dbReference type="Gene3D" id="3.60.21.10">
    <property type="match status" value="1"/>
</dbReference>
<dbReference type="PANTHER" id="PTHR10340:SF57">
    <property type="entry name" value="METALLOPHOS DOMAIN-CONTAINING PROTEIN"/>
    <property type="match status" value="1"/>
</dbReference>
<keyword evidence="4" id="KW-0964">Secreted</keyword>
<comment type="subcellular location">
    <subcellularLocation>
        <location evidence="2">Secreted</location>
    </subcellularLocation>
</comment>
<keyword evidence="5" id="KW-0479">Metal-binding</keyword>
<evidence type="ECO:0000259" key="12">
    <source>
        <dbReference type="Pfam" id="PF19272"/>
    </source>
</evidence>
<feature type="domain" description="Calcineurin-like phosphoesterase" evidence="11">
    <location>
        <begin position="4"/>
        <end position="263"/>
    </location>
</feature>
<evidence type="ECO:0000256" key="7">
    <source>
        <dbReference type="ARBA" id="ARBA00022801"/>
    </source>
</evidence>
<dbReference type="InterPro" id="IPR041805">
    <property type="entry name" value="ASMase/PPN1_MPP"/>
</dbReference>
<keyword evidence="8" id="KW-0862">Zinc</keyword>
<comment type="similarity">
    <text evidence="3">Belongs to the acid sphingomyelinase family.</text>
</comment>
<evidence type="ECO:0000259" key="11">
    <source>
        <dbReference type="Pfam" id="PF00149"/>
    </source>
</evidence>
<dbReference type="SUPFAM" id="SSF56300">
    <property type="entry name" value="Metallo-dependent phosphatases"/>
    <property type="match status" value="1"/>
</dbReference>
<feature type="transmembrane region" description="Helical" evidence="10">
    <location>
        <begin position="468"/>
        <end position="496"/>
    </location>
</feature>
<dbReference type="GO" id="GO:0046872">
    <property type="term" value="F:metal ion binding"/>
    <property type="evidence" value="ECO:0007669"/>
    <property type="project" value="UniProtKB-KW"/>
</dbReference>
<name>A0AAE1KAP7_PETCI</name>
<comment type="cofactor">
    <cofactor evidence="1">
        <name>Zn(2+)</name>
        <dbReference type="ChEBI" id="CHEBI:29105"/>
    </cofactor>
</comment>
<keyword evidence="14" id="KW-1185">Reference proteome</keyword>
<dbReference type="Pfam" id="PF00149">
    <property type="entry name" value="Metallophos"/>
    <property type="match status" value="1"/>
</dbReference>
<dbReference type="Pfam" id="PF19272">
    <property type="entry name" value="ASMase_C"/>
    <property type="match status" value="1"/>
</dbReference>
<feature type="domain" description="Sphingomyelin phosphodiesterase C-terminal" evidence="12">
    <location>
        <begin position="341"/>
        <end position="436"/>
    </location>
</feature>
<organism evidence="13 14">
    <name type="scientific">Petrolisthes cinctipes</name>
    <name type="common">Flat porcelain crab</name>
    <dbReference type="NCBI Taxonomy" id="88211"/>
    <lineage>
        <taxon>Eukaryota</taxon>
        <taxon>Metazoa</taxon>
        <taxon>Ecdysozoa</taxon>
        <taxon>Arthropoda</taxon>
        <taxon>Crustacea</taxon>
        <taxon>Multicrustacea</taxon>
        <taxon>Malacostraca</taxon>
        <taxon>Eumalacostraca</taxon>
        <taxon>Eucarida</taxon>
        <taxon>Decapoda</taxon>
        <taxon>Pleocyemata</taxon>
        <taxon>Anomura</taxon>
        <taxon>Galatheoidea</taxon>
        <taxon>Porcellanidae</taxon>
        <taxon>Petrolisthes</taxon>
    </lineage>
</organism>
<keyword evidence="10" id="KW-0812">Transmembrane</keyword>
<evidence type="ECO:0000256" key="6">
    <source>
        <dbReference type="ARBA" id="ARBA00022729"/>
    </source>
</evidence>
<protein>
    <recommendedName>
        <fullName evidence="15">Acid sphingomyelinase-like phosphodiesterase</fullName>
    </recommendedName>
</protein>
<gene>
    <name evidence="13" type="ORF">Pcinc_026034</name>
</gene>
<dbReference type="EMBL" id="JAWQEG010002976">
    <property type="protein sequence ID" value="KAK3868599.1"/>
    <property type="molecule type" value="Genomic_DNA"/>
</dbReference>
<dbReference type="PANTHER" id="PTHR10340">
    <property type="entry name" value="SPHINGOMYELIN PHOSPHODIESTERASE"/>
    <property type="match status" value="1"/>
</dbReference>
<evidence type="ECO:0000256" key="5">
    <source>
        <dbReference type="ARBA" id="ARBA00022723"/>
    </source>
</evidence>
<evidence type="ECO:0000256" key="2">
    <source>
        <dbReference type="ARBA" id="ARBA00004613"/>
    </source>
</evidence>
<keyword evidence="7" id="KW-0378">Hydrolase</keyword>
<accession>A0AAE1KAP7</accession>
<reference evidence="13" key="1">
    <citation type="submission" date="2023-10" db="EMBL/GenBank/DDBJ databases">
        <title>Genome assemblies of two species of porcelain crab, Petrolisthes cinctipes and Petrolisthes manimaculis (Anomura: Porcellanidae).</title>
        <authorList>
            <person name="Angst P."/>
        </authorList>
    </citation>
    <scope>NUCLEOTIDE SEQUENCE</scope>
    <source>
        <strain evidence="13">PB745_01</strain>
        <tissue evidence="13">Gill</tissue>
    </source>
</reference>
<evidence type="ECO:0000256" key="10">
    <source>
        <dbReference type="SAM" id="Phobius"/>
    </source>
</evidence>
<dbReference type="InterPro" id="IPR004843">
    <property type="entry name" value="Calcineurin-like_PHP"/>
</dbReference>
<evidence type="ECO:0000256" key="9">
    <source>
        <dbReference type="ARBA" id="ARBA00023180"/>
    </source>
</evidence>
<keyword evidence="10" id="KW-1133">Transmembrane helix</keyword>
<keyword evidence="6" id="KW-0732">Signal</keyword>
<dbReference type="AlphaFoldDB" id="A0AAE1KAP7"/>
<evidence type="ECO:0000313" key="13">
    <source>
        <dbReference type="EMBL" id="KAK3868599.1"/>
    </source>
</evidence>